<evidence type="ECO:0000313" key="2">
    <source>
        <dbReference type="Proteomes" id="UP000276215"/>
    </source>
</evidence>
<evidence type="ECO:0000313" key="1">
    <source>
        <dbReference type="EMBL" id="RPA99915.1"/>
    </source>
</evidence>
<accession>A0A3N4JNU4</accession>
<dbReference type="AlphaFoldDB" id="A0A3N4JNU4"/>
<organism evidence="1 2">
    <name type="scientific">Choiromyces venosus 120613-1</name>
    <dbReference type="NCBI Taxonomy" id="1336337"/>
    <lineage>
        <taxon>Eukaryota</taxon>
        <taxon>Fungi</taxon>
        <taxon>Dikarya</taxon>
        <taxon>Ascomycota</taxon>
        <taxon>Pezizomycotina</taxon>
        <taxon>Pezizomycetes</taxon>
        <taxon>Pezizales</taxon>
        <taxon>Tuberaceae</taxon>
        <taxon>Choiromyces</taxon>
    </lineage>
</organism>
<gene>
    <name evidence="1" type="ORF">L873DRAFT_1806101</name>
</gene>
<protein>
    <submittedName>
        <fullName evidence="1">Uncharacterized protein</fullName>
    </submittedName>
</protein>
<sequence>MTPSPSNLSNRRVHTGVFQPDISIAQCGLHTVKPMKYIILVIRQLYHEDNEALLDNICQFMIEQHYCT</sequence>
<name>A0A3N4JNU4_9PEZI</name>
<dbReference type="EMBL" id="ML120384">
    <property type="protein sequence ID" value="RPA99915.1"/>
    <property type="molecule type" value="Genomic_DNA"/>
</dbReference>
<dbReference type="Proteomes" id="UP000276215">
    <property type="component" value="Unassembled WGS sequence"/>
</dbReference>
<proteinExistence type="predicted"/>
<keyword evidence="2" id="KW-1185">Reference proteome</keyword>
<reference evidence="1 2" key="1">
    <citation type="journal article" date="2018" name="Nat. Ecol. Evol.">
        <title>Pezizomycetes genomes reveal the molecular basis of ectomycorrhizal truffle lifestyle.</title>
        <authorList>
            <person name="Murat C."/>
            <person name="Payen T."/>
            <person name="Noel B."/>
            <person name="Kuo A."/>
            <person name="Morin E."/>
            <person name="Chen J."/>
            <person name="Kohler A."/>
            <person name="Krizsan K."/>
            <person name="Balestrini R."/>
            <person name="Da Silva C."/>
            <person name="Montanini B."/>
            <person name="Hainaut M."/>
            <person name="Levati E."/>
            <person name="Barry K.W."/>
            <person name="Belfiori B."/>
            <person name="Cichocki N."/>
            <person name="Clum A."/>
            <person name="Dockter R.B."/>
            <person name="Fauchery L."/>
            <person name="Guy J."/>
            <person name="Iotti M."/>
            <person name="Le Tacon F."/>
            <person name="Lindquist E.A."/>
            <person name="Lipzen A."/>
            <person name="Malagnac F."/>
            <person name="Mello A."/>
            <person name="Molinier V."/>
            <person name="Miyauchi S."/>
            <person name="Poulain J."/>
            <person name="Riccioni C."/>
            <person name="Rubini A."/>
            <person name="Sitrit Y."/>
            <person name="Splivallo R."/>
            <person name="Traeger S."/>
            <person name="Wang M."/>
            <person name="Zifcakova L."/>
            <person name="Wipf D."/>
            <person name="Zambonelli A."/>
            <person name="Paolocci F."/>
            <person name="Nowrousian M."/>
            <person name="Ottonello S."/>
            <person name="Baldrian P."/>
            <person name="Spatafora J.W."/>
            <person name="Henrissat B."/>
            <person name="Nagy L.G."/>
            <person name="Aury J.M."/>
            <person name="Wincker P."/>
            <person name="Grigoriev I.V."/>
            <person name="Bonfante P."/>
            <person name="Martin F.M."/>
        </authorList>
    </citation>
    <scope>NUCLEOTIDE SEQUENCE [LARGE SCALE GENOMIC DNA]</scope>
    <source>
        <strain evidence="1 2">120613-1</strain>
    </source>
</reference>